<dbReference type="AlphaFoldDB" id="A0A453KE17"/>
<sequence>MHTNQAPVSRREQSSVWSGCRVQSAPCRSLALLPLFFSAAPGLRPLRSNATSSW</sequence>
<proteinExistence type="predicted"/>
<reference evidence="1" key="4">
    <citation type="submission" date="2019-03" db="UniProtKB">
        <authorList>
            <consortium name="EnsemblPlants"/>
        </authorList>
    </citation>
    <scope>IDENTIFICATION</scope>
</reference>
<reference evidence="2" key="1">
    <citation type="journal article" date="2014" name="Science">
        <title>Ancient hybridizations among the ancestral genomes of bread wheat.</title>
        <authorList>
            <consortium name="International Wheat Genome Sequencing Consortium,"/>
            <person name="Marcussen T."/>
            <person name="Sandve S.R."/>
            <person name="Heier L."/>
            <person name="Spannagl M."/>
            <person name="Pfeifer M."/>
            <person name="Jakobsen K.S."/>
            <person name="Wulff B.B."/>
            <person name="Steuernagel B."/>
            <person name="Mayer K.F."/>
            <person name="Olsen O.A."/>
        </authorList>
    </citation>
    <scope>NUCLEOTIDE SEQUENCE [LARGE SCALE GENOMIC DNA]</scope>
    <source>
        <strain evidence="2">cv. AL8/78</strain>
    </source>
</reference>
<name>A0A453KE17_AEGTS</name>
<reference evidence="1" key="3">
    <citation type="journal article" date="2017" name="Nature">
        <title>Genome sequence of the progenitor of the wheat D genome Aegilops tauschii.</title>
        <authorList>
            <person name="Luo M.C."/>
            <person name="Gu Y.Q."/>
            <person name="Puiu D."/>
            <person name="Wang H."/>
            <person name="Twardziok S.O."/>
            <person name="Deal K.R."/>
            <person name="Huo N."/>
            <person name="Zhu T."/>
            <person name="Wang L."/>
            <person name="Wang Y."/>
            <person name="McGuire P.E."/>
            <person name="Liu S."/>
            <person name="Long H."/>
            <person name="Ramasamy R.K."/>
            <person name="Rodriguez J.C."/>
            <person name="Van S.L."/>
            <person name="Yuan L."/>
            <person name="Wang Z."/>
            <person name="Xia Z."/>
            <person name="Xiao L."/>
            <person name="Anderson O.D."/>
            <person name="Ouyang S."/>
            <person name="Liang Y."/>
            <person name="Zimin A.V."/>
            <person name="Pertea G."/>
            <person name="Qi P."/>
            <person name="Bennetzen J.L."/>
            <person name="Dai X."/>
            <person name="Dawson M.W."/>
            <person name="Muller H.G."/>
            <person name="Kugler K."/>
            <person name="Rivarola-Duarte L."/>
            <person name="Spannagl M."/>
            <person name="Mayer K.F.X."/>
            <person name="Lu F.H."/>
            <person name="Bevan M.W."/>
            <person name="Leroy P."/>
            <person name="Li P."/>
            <person name="You F.M."/>
            <person name="Sun Q."/>
            <person name="Liu Z."/>
            <person name="Lyons E."/>
            <person name="Wicker T."/>
            <person name="Salzberg S.L."/>
            <person name="Devos K.M."/>
            <person name="Dvorak J."/>
        </authorList>
    </citation>
    <scope>NUCLEOTIDE SEQUENCE [LARGE SCALE GENOMIC DNA]</scope>
    <source>
        <strain evidence="1">cv. AL8/78</strain>
    </source>
</reference>
<reference evidence="1" key="5">
    <citation type="journal article" date="2021" name="G3 (Bethesda)">
        <title>Aegilops tauschii genome assembly Aet v5.0 features greater sequence contiguity and improved annotation.</title>
        <authorList>
            <person name="Wang L."/>
            <person name="Zhu T."/>
            <person name="Rodriguez J.C."/>
            <person name="Deal K.R."/>
            <person name="Dubcovsky J."/>
            <person name="McGuire P.E."/>
            <person name="Lux T."/>
            <person name="Spannagl M."/>
            <person name="Mayer K.F.X."/>
            <person name="Baldrich P."/>
            <person name="Meyers B.C."/>
            <person name="Huo N."/>
            <person name="Gu Y.Q."/>
            <person name="Zhou H."/>
            <person name="Devos K.M."/>
            <person name="Bennetzen J.L."/>
            <person name="Unver T."/>
            <person name="Budak H."/>
            <person name="Gulick P.J."/>
            <person name="Galiba G."/>
            <person name="Kalapos B."/>
            <person name="Nelson D.R."/>
            <person name="Li P."/>
            <person name="You F.M."/>
            <person name="Luo M.C."/>
            <person name="Dvorak J."/>
        </authorList>
    </citation>
    <scope>NUCLEOTIDE SEQUENCE [LARGE SCALE GENOMIC DNA]</scope>
    <source>
        <strain evidence="1">cv. AL8/78</strain>
    </source>
</reference>
<dbReference type="Gramene" id="AET5Gv20388300.8">
    <property type="protein sequence ID" value="AET5Gv20388300.8"/>
    <property type="gene ID" value="AET5Gv20388300"/>
</dbReference>
<evidence type="ECO:0000313" key="2">
    <source>
        <dbReference type="Proteomes" id="UP000015105"/>
    </source>
</evidence>
<accession>A0A453KE17</accession>
<reference evidence="2" key="2">
    <citation type="journal article" date="2017" name="Nat. Plants">
        <title>The Aegilops tauschii genome reveals multiple impacts of transposons.</title>
        <authorList>
            <person name="Zhao G."/>
            <person name="Zou C."/>
            <person name="Li K."/>
            <person name="Wang K."/>
            <person name="Li T."/>
            <person name="Gao L."/>
            <person name="Zhang X."/>
            <person name="Wang H."/>
            <person name="Yang Z."/>
            <person name="Liu X."/>
            <person name="Jiang W."/>
            <person name="Mao L."/>
            <person name="Kong X."/>
            <person name="Jiao Y."/>
            <person name="Jia J."/>
        </authorList>
    </citation>
    <scope>NUCLEOTIDE SEQUENCE [LARGE SCALE GENOMIC DNA]</scope>
    <source>
        <strain evidence="2">cv. AL8/78</strain>
    </source>
</reference>
<dbReference type="EnsemblPlants" id="AET5Gv20388300.8">
    <property type="protein sequence ID" value="AET5Gv20388300.8"/>
    <property type="gene ID" value="AET5Gv20388300"/>
</dbReference>
<evidence type="ECO:0000313" key="1">
    <source>
        <dbReference type="EnsemblPlants" id="AET5Gv20388300.8"/>
    </source>
</evidence>
<protein>
    <submittedName>
        <fullName evidence="1">Uncharacterized protein</fullName>
    </submittedName>
</protein>
<organism evidence="1 2">
    <name type="scientific">Aegilops tauschii subsp. strangulata</name>
    <name type="common">Goatgrass</name>
    <dbReference type="NCBI Taxonomy" id="200361"/>
    <lineage>
        <taxon>Eukaryota</taxon>
        <taxon>Viridiplantae</taxon>
        <taxon>Streptophyta</taxon>
        <taxon>Embryophyta</taxon>
        <taxon>Tracheophyta</taxon>
        <taxon>Spermatophyta</taxon>
        <taxon>Magnoliopsida</taxon>
        <taxon>Liliopsida</taxon>
        <taxon>Poales</taxon>
        <taxon>Poaceae</taxon>
        <taxon>BOP clade</taxon>
        <taxon>Pooideae</taxon>
        <taxon>Triticodae</taxon>
        <taxon>Triticeae</taxon>
        <taxon>Triticinae</taxon>
        <taxon>Aegilops</taxon>
    </lineage>
</organism>
<dbReference type="Proteomes" id="UP000015105">
    <property type="component" value="Chromosome 5D"/>
</dbReference>
<keyword evidence="2" id="KW-1185">Reference proteome</keyword>